<dbReference type="NCBIfam" id="NF038013">
    <property type="entry name" value="AceTr_1"/>
    <property type="match status" value="1"/>
</dbReference>
<proteinExistence type="inferred from homology"/>
<feature type="transmembrane region" description="Helical" evidence="6">
    <location>
        <begin position="111"/>
        <end position="131"/>
    </location>
</feature>
<evidence type="ECO:0000256" key="4">
    <source>
        <dbReference type="ARBA" id="ARBA00022989"/>
    </source>
</evidence>
<comment type="similarity">
    <text evidence="2">Belongs to the acetate uptake transporter (AceTr) (TC 2.A.96) family.</text>
</comment>
<evidence type="ECO:0000256" key="5">
    <source>
        <dbReference type="ARBA" id="ARBA00023136"/>
    </source>
</evidence>
<evidence type="ECO:0000256" key="6">
    <source>
        <dbReference type="SAM" id="Phobius"/>
    </source>
</evidence>
<name>A0ABR2VRK0_9FUNG</name>
<feature type="transmembrane region" description="Helical" evidence="6">
    <location>
        <begin position="20"/>
        <end position="41"/>
    </location>
</feature>
<evidence type="ECO:0000256" key="1">
    <source>
        <dbReference type="ARBA" id="ARBA00004141"/>
    </source>
</evidence>
<evidence type="ECO:0000256" key="3">
    <source>
        <dbReference type="ARBA" id="ARBA00022692"/>
    </source>
</evidence>
<gene>
    <name evidence="7" type="ORF">K7432_012873</name>
</gene>
<dbReference type="PANTHER" id="PTHR31123">
    <property type="entry name" value="ACCUMULATION OF DYADS PROTEIN 2-RELATED"/>
    <property type="match status" value="1"/>
</dbReference>
<dbReference type="EMBL" id="JASJQH010008057">
    <property type="protein sequence ID" value="KAK9695581.1"/>
    <property type="molecule type" value="Genomic_DNA"/>
</dbReference>
<accession>A0ABR2VRK0</accession>
<keyword evidence="4 6" id="KW-1133">Transmembrane helix</keyword>
<feature type="transmembrane region" description="Helical" evidence="6">
    <location>
        <begin position="137"/>
        <end position="155"/>
    </location>
</feature>
<dbReference type="InterPro" id="IPR051633">
    <property type="entry name" value="AceTr"/>
</dbReference>
<sequence>MKLCSCNCHQAQRKQADPTALGIMSFSISTVVLALLSLGIVTDNSTVICGWGFFMGGLCQFIAGMWDFARGNNFGGCAFAVYGAFWFTTGVNFLPAAGIAQDYTDGTYLKATGICTFAWVILNAIFSYSAWRTQPKTSFITFFLLFLSLVFLSIAQLFGVQVCFTICGIVQLLAAAVGLYVSTVILSTPDTTNEDLSMLDDKV</sequence>
<dbReference type="InterPro" id="IPR000791">
    <property type="entry name" value="Gpr1/Fun34/SatP-like"/>
</dbReference>
<feature type="transmembrane region" description="Helical" evidence="6">
    <location>
        <begin position="78"/>
        <end position="99"/>
    </location>
</feature>
<reference evidence="7 8" key="1">
    <citation type="submission" date="2023-04" db="EMBL/GenBank/DDBJ databases">
        <title>Genome of Basidiobolus ranarum AG-B5.</title>
        <authorList>
            <person name="Stajich J.E."/>
            <person name="Carter-House D."/>
            <person name="Gryganskyi A."/>
        </authorList>
    </citation>
    <scope>NUCLEOTIDE SEQUENCE [LARGE SCALE GENOMIC DNA]</scope>
    <source>
        <strain evidence="7 8">AG-B5</strain>
    </source>
</reference>
<keyword evidence="8" id="KW-1185">Reference proteome</keyword>
<evidence type="ECO:0000313" key="7">
    <source>
        <dbReference type="EMBL" id="KAK9695581.1"/>
    </source>
</evidence>
<keyword evidence="5 6" id="KW-0472">Membrane</keyword>
<organism evidence="7 8">
    <name type="scientific">Basidiobolus ranarum</name>
    <dbReference type="NCBI Taxonomy" id="34480"/>
    <lineage>
        <taxon>Eukaryota</taxon>
        <taxon>Fungi</taxon>
        <taxon>Fungi incertae sedis</taxon>
        <taxon>Zoopagomycota</taxon>
        <taxon>Entomophthoromycotina</taxon>
        <taxon>Basidiobolomycetes</taxon>
        <taxon>Basidiobolales</taxon>
        <taxon>Basidiobolaceae</taxon>
        <taxon>Basidiobolus</taxon>
    </lineage>
</organism>
<comment type="caution">
    <text evidence="7">The sequence shown here is derived from an EMBL/GenBank/DDBJ whole genome shotgun (WGS) entry which is preliminary data.</text>
</comment>
<feature type="transmembrane region" description="Helical" evidence="6">
    <location>
        <begin position="48"/>
        <end position="66"/>
    </location>
</feature>
<evidence type="ECO:0000256" key="2">
    <source>
        <dbReference type="ARBA" id="ARBA00005587"/>
    </source>
</evidence>
<feature type="transmembrane region" description="Helical" evidence="6">
    <location>
        <begin position="162"/>
        <end position="186"/>
    </location>
</feature>
<evidence type="ECO:0000313" key="8">
    <source>
        <dbReference type="Proteomes" id="UP001479436"/>
    </source>
</evidence>
<protein>
    <recommendedName>
        <fullName evidence="9">GPR1/FUN34/yaaH family protein</fullName>
    </recommendedName>
</protein>
<dbReference type="PANTHER" id="PTHR31123:SF1">
    <property type="entry name" value="ACCUMULATION OF DYADS PROTEIN 2-RELATED"/>
    <property type="match status" value="1"/>
</dbReference>
<comment type="subcellular location">
    <subcellularLocation>
        <location evidence="1">Membrane</location>
        <topology evidence="1">Multi-pass membrane protein</topology>
    </subcellularLocation>
</comment>
<dbReference type="Pfam" id="PF01184">
    <property type="entry name" value="Gpr1_Fun34_YaaH"/>
    <property type="match status" value="1"/>
</dbReference>
<evidence type="ECO:0008006" key="9">
    <source>
        <dbReference type="Google" id="ProtNLM"/>
    </source>
</evidence>
<dbReference type="Proteomes" id="UP001479436">
    <property type="component" value="Unassembled WGS sequence"/>
</dbReference>
<keyword evidence="3 6" id="KW-0812">Transmembrane</keyword>